<dbReference type="InterPro" id="IPR002893">
    <property type="entry name" value="Znf_MYND"/>
</dbReference>
<dbReference type="EMBL" id="CWKI01000007">
    <property type="protein sequence ID" value="CTR07829.1"/>
    <property type="molecule type" value="Genomic_DNA"/>
</dbReference>
<evidence type="ECO:0000256" key="3">
    <source>
        <dbReference type="ARBA" id="ARBA00022833"/>
    </source>
</evidence>
<keyword evidence="6" id="KW-1185">Reference proteome</keyword>
<dbReference type="Proteomes" id="UP000199069">
    <property type="component" value="Unassembled WGS sequence"/>
</dbReference>
<evidence type="ECO:0000256" key="1">
    <source>
        <dbReference type="ARBA" id="ARBA00022723"/>
    </source>
</evidence>
<dbReference type="SUPFAM" id="SSF144232">
    <property type="entry name" value="HIT/MYND zinc finger-like"/>
    <property type="match status" value="1"/>
</dbReference>
<feature type="domain" description="MYND-type" evidence="4">
    <location>
        <begin position="9"/>
        <end position="49"/>
    </location>
</feature>
<dbReference type="GO" id="GO:0008270">
    <property type="term" value="F:zinc ion binding"/>
    <property type="evidence" value="ECO:0007669"/>
    <property type="project" value="UniProtKB-KW"/>
</dbReference>
<dbReference type="Gene3D" id="6.10.140.2220">
    <property type="match status" value="1"/>
</dbReference>
<accession>A0A0K3CDN7</accession>
<dbReference type="AlphaFoldDB" id="A0A0K3CDN7"/>
<keyword evidence="2" id="KW-0863">Zinc-finger</keyword>
<evidence type="ECO:0000313" key="6">
    <source>
        <dbReference type="Proteomes" id="UP000199069"/>
    </source>
</evidence>
<evidence type="ECO:0000259" key="4">
    <source>
        <dbReference type="Pfam" id="PF01753"/>
    </source>
</evidence>
<dbReference type="Pfam" id="PF01753">
    <property type="entry name" value="zf-MYND"/>
    <property type="match status" value="1"/>
</dbReference>
<protein>
    <submittedName>
        <fullName evidence="5">BY PROTMAP: gi|472587578|gb|EMS25074.1| zinc finger, MYND-type protein [Rhodosporidium toruloides NP11]</fullName>
    </submittedName>
</protein>
<gene>
    <name evidence="5" type="primary">FGENESH: predicted gene_7.75</name>
    <name evidence="5" type="ORF">BN2166_0036900</name>
</gene>
<keyword evidence="1" id="KW-0479">Metal-binding</keyword>
<evidence type="ECO:0000313" key="5">
    <source>
        <dbReference type="EMBL" id="CTR07829.1"/>
    </source>
</evidence>
<keyword evidence="3" id="KW-0862">Zinc</keyword>
<proteinExistence type="predicted"/>
<evidence type="ECO:0000256" key="2">
    <source>
        <dbReference type="ARBA" id="ARBA00022771"/>
    </source>
</evidence>
<reference evidence="5 6" key="1">
    <citation type="submission" date="2015-07" db="EMBL/GenBank/DDBJ databases">
        <authorList>
            <person name="Cajimat M.N.B."/>
            <person name="Milazzo M.L."/>
            <person name="Fulhorst C.F."/>
        </authorList>
    </citation>
    <scope>NUCLEOTIDE SEQUENCE [LARGE SCALE GENOMIC DNA]</scope>
    <source>
        <strain evidence="5">Single colony</strain>
    </source>
</reference>
<sequence length="223" mass="25135">MTSESTGKCLVCGTETKNRCSACVKAGIDLFFCSPEHQKFVWPVHRYFCGPGKANPWTWPALTPDEAREALEKLDVKPGLYLAPISEPTINDSGLACLVRIYLYLLRFPPPNVPPPPSAEIPVLYHLSGDAYTFKLDIRTEGWRTPLLHRLSALASWQRSPTSREYDDAVCEHIRPDIIRYLDEVVIPADPEAGRKVRQAFVSLTSQCFEALERRRRSSSSSQ</sequence>
<name>A0A0K3CDN7_RHOTO</name>
<organism evidence="5 6">
    <name type="scientific">Rhodotorula toruloides</name>
    <name type="common">Yeast</name>
    <name type="synonym">Rhodosporidium toruloides</name>
    <dbReference type="NCBI Taxonomy" id="5286"/>
    <lineage>
        <taxon>Eukaryota</taxon>
        <taxon>Fungi</taxon>
        <taxon>Dikarya</taxon>
        <taxon>Basidiomycota</taxon>
        <taxon>Pucciniomycotina</taxon>
        <taxon>Microbotryomycetes</taxon>
        <taxon>Sporidiobolales</taxon>
        <taxon>Sporidiobolaceae</taxon>
        <taxon>Rhodotorula</taxon>
    </lineage>
</organism>